<evidence type="ECO:0000313" key="6">
    <source>
        <dbReference type="Ensembl" id="ENSPMGP00000025629.1"/>
    </source>
</evidence>
<dbReference type="InterPro" id="IPR050576">
    <property type="entry name" value="Cilia_flagella_integrity"/>
</dbReference>
<evidence type="ECO:0000256" key="3">
    <source>
        <dbReference type="ARBA" id="ARBA00022737"/>
    </source>
</evidence>
<dbReference type="Proteomes" id="UP000261520">
    <property type="component" value="Unplaced"/>
</dbReference>
<dbReference type="Ensembl" id="ENSPMGT00000027295.1">
    <property type="protein sequence ID" value="ENSPMGP00000025629.1"/>
    <property type="gene ID" value="ENSPMGG00000020678.1"/>
</dbReference>
<keyword evidence="7" id="KW-1185">Reference proteome</keyword>
<dbReference type="InterPro" id="IPR032675">
    <property type="entry name" value="LRR_dom_sf"/>
</dbReference>
<dbReference type="PANTHER" id="PTHR45973">
    <property type="entry name" value="PROTEIN PHOSPHATASE 1 REGULATORY SUBUNIT SDS22-RELATED"/>
    <property type="match status" value="1"/>
</dbReference>
<evidence type="ECO:0000256" key="1">
    <source>
        <dbReference type="ARBA" id="ARBA00004138"/>
    </source>
</evidence>
<dbReference type="SUPFAM" id="SSF52058">
    <property type="entry name" value="L domain-like"/>
    <property type="match status" value="1"/>
</dbReference>
<evidence type="ECO:0000256" key="5">
    <source>
        <dbReference type="ARBA" id="ARBA00023273"/>
    </source>
</evidence>
<keyword evidence="4" id="KW-0969">Cilium</keyword>
<protein>
    <submittedName>
        <fullName evidence="6">Uncharacterized protein</fullName>
    </submittedName>
</protein>
<evidence type="ECO:0000256" key="4">
    <source>
        <dbReference type="ARBA" id="ARBA00023069"/>
    </source>
</evidence>
<reference evidence="6" key="2">
    <citation type="submission" date="2025-09" db="UniProtKB">
        <authorList>
            <consortium name="Ensembl"/>
        </authorList>
    </citation>
    <scope>IDENTIFICATION</scope>
</reference>
<dbReference type="Gene3D" id="3.80.10.10">
    <property type="entry name" value="Ribonuclease Inhibitor"/>
    <property type="match status" value="1"/>
</dbReference>
<proteinExistence type="predicted"/>
<keyword evidence="2" id="KW-0433">Leucine-rich repeat</keyword>
<evidence type="ECO:0000256" key="2">
    <source>
        <dbReference type="ARBA" id="ARBA00022614"/>
    </source>
</evidence>
<keyword evidence="5" id="KW-0966">Cell projection</keyword>
<evidence type="ECO:0000313" key="7">
    <source>
        <dbReference type="Proteomes" id="UP000261520"/>
    </source>
</evidence>
<organism evidence="6 7">
    <name type="scientific">Periophthalmus magnuspinnatus</name>
    <dbReference type="NCBI Taxonomy" id="409849"/>
    <lineage>
        <taxon>Eukaryota</taxon>
        <taxon>Metazoa</taxon>
        <taxon>Chordata</taxon>
        <taxon>Craniata</taxon>
        <taxon>Vertebrata</taxon>
        <taxon>Euteleostomi</taxon>
        <taxon>Actinopterygii</taxon>
        <taxon>Neopterygii</taxon>
        <taxon>Teleostei</taxon>
        <taxon>Neoteleostei</taxon>
        <taxon>Acanthomorphata</taxon>
        <taxon>Gobiaria</taxon>
        <taxon>Gobiiformes</taxon>
        <taxon>Gobioidei</taxon>
        <taxon>Gobiidae</taxon>
        <taxon>Oxudercinae</taxon>
        <taxon>Periophthalmus</taxon>
    </lineage>
</organism>
<reference evidence="6" key="1">
    <citation type="submission" date="2025-08" db="UniProtKB">
        <authorList>
            <consortium name="Ensembl"/>
        </authorList>
    </citation>
    <scope>IDENTIFICATION</scope>
</reference>
<comment type="subcellular location">
    <subcellularLocation>
        <location evidence="1">Cell projection</location>
        <location evidence="1">Cilium</location>
    </subcellularLocation>
</comment>
<dbReference type="STRING" id="409849.ENSPMGP00000025629"/>
<dbReference type="PANTHER" id="PTHR45973:SF9">
    <property type="entry name" value="LEUCINE-RICH REPEAT-CONTAINING PROTEIN 46"/>
    <property type="match status" value="1"/>
</dbReference>
<sequence length="396" mass="46706">TMCGKGGKVYITEDMLRAIVVEQSKKGPTGRNQVEQLEFYISRIERLWEFTSLTTLHLNNNNIQKMEGLSRLTTLKCLKLQFWKTWIPLRNLFLLTWPITEEENYKLFIIAFFPNVKYLDYRYVNSEIVSTLIILFYYSVIEDLEREKKTEALKAQQAELQTHVDAFVESLNGSFLFEHMFKDDPLENKLQSVPEIAQKMTELCVQLFETGLVEHRRRQAEVNSFFTSHSLTTADIMQKETKLLGEFEKYFKEVNNLTFSNELTKLQKHLLTLEFKLISQIEVELEDKYHEKMQGIVTSTIEKVSRHHGVEDLSDDVKMVFLDKETVMGALTTAHENHLLIIRDRENQMITRANAWKSRLIKKLQEKEIQRNRKVLSHITTCVDHYDEELHKLFSR</sequence>
<dbReference type="PROSITE" id="PS51450">
    <property type="entry name" value="LRR"/>
    <property type="match status" value="1"/>
</dbReference>
<name>A0A3B4BAV8_9GOBI</name>
<keyword evidence="3" id="KW-0677">Repeat</keyword>
<dbReference type="InterPro" id="IPR001611">
    <property type="entry name" value="Leu-rich_rpt"/>
</dbReference>
<dbReference type="AlphaFoldDB" id="A0A3B4BAV8"/>
<accession>A0A3B4BAV8</accession>